<dbReference type="NCBIfam" id="TIGR01752">
    <property type="entry name" value="flav_long"/>
    <property type="match status" value="1"/>
</dbReference>
<comment type="function">
    <text evidence="2 8">Low-potential electron donor to a number of redox enzymes.</text>
</comment>
<gene>
    <name evidence="10" type="primary">isiB</name>
    <name evidence="10" type="ORF">BN1804_01221</name>
</gene>
<keyword evidence="4 8" id="KW-0813">Transport</keyword>
<evidence type="ECO:0000259" key="9">
    <source>
        <dbReference type="PROSITE" id="PS50902"/>
    </source>
</evidence>
<accession>A0A0G4Q5R0</accession>
<comment type="similarity">
    <text evidence="3 8">Belongs to the flavodoxin family.</text>
</comment>
<dbReference type="Gene3D" id="3.40.50.360">
    <property type="match status" value="1"/>
</dbReference>
<reference evidence="11" key="1">
    <citation type="submission" date="2015-06" db="EMBL/GenBank/DDBJ databases">
        <authorList>
            <person name="Urmite Genomes"/>
        </authorList>
    </citation>
    <scope>NUCLEOTIDE SEQUENCE [LARGE SCALE GENOMIC DNA]</scope>
    <source>
        <strain evidence="11">CSUR P1867</strain>
    </source>
</reference>
<dbReference type="InterPro" id="IPR008254">
    <property type="entry name" value="Flavodoxin/NO_synth"/>
</dbReference>
<dbReference type="AlphaFoldDB" id="A0A0G4Q5R0"/>
<dbReference type="InterPro" id="IPR010086">
    <property type="entry name" value="Flavodoxin_lc"/>
</dbReference>
<evidence type="ECO:0000313" key="10">
    <source>
        <dbReference type="EMBL" id="CRL60969.1"/>
    </source>
</evidence>
<protein>
    <recommendedName>
        <fullName evidence="8">Flavodoxin</fullName>
    </recommendedName>
</protein>
<dbReference type="PIRSF" id="PIRSF038996">
    <property type="entry name" value="FldA"/>
    <property type="match status" value="1"/>
</dbReference>
<dbReference type="PROSITE" id="PS50902">
    <property type="entry name" value="FLAVODOXIN_LIKE"/>
    <property type="match status" value="1"/>
</dbReference>
<dbReference type="SUPFAM" id="SSF52218">
    <property type="entry name" value="Flavoproteins"/>
    <property type="match status" value="1"/>
</dbReference>
<evidence type="ECO:0000313" key="11">
    <source>
        <dbReference type="Proteomes" id="UP000183920"/>
    </source>
</evidence>
<dbReference type="InterPro" id="IPR050619">
    <property type="entry name" value="Flavodoxin"/>
</dbReference>
<dbReference type="EMBL" id="CVRY01000002">
    <property type="protein sequence ID" value="CRL60969.1"/>
    <property type="molecule type" value="Genomic_DNA"/>
</dbReference>
<evidence type="ECO:0000256" key="8">
    <source>
        <dbReference type="PIRNR" id="PIRNR038996"/>
    </source>
</evidence>
<evidence type="ECO:0000256" key="5">
    <source>
        <dbReference type="ARBA" id="ARBA00022630"/>
    </source>
</evidence>
<dbReference type="PANTHER" id="PTHR42809:SF3">
    <property type="entry name" value="FLAVODOXIN 2"/>
    <property type="match status" value="1"/>
</dbReference>
<evidence type="ECO:0000256" key="7">
    <source>
        <dbReference type="ARBA" id="ARBA00022982"/>
    </source>
</evidence>
<dbReference type="NCBIfam" id="NF009023">
    <property type="entry name" value="PRK12359.1"/>
    <property type="match status" value="1"/>
</dbReference>
<dbReference type="PANTHER" id="PTHR42809">
    <property type="entry name" value="FLAVODOXIN 2"/>
    <property type="match status" value="1"/>
</dbReference>
<dbReference type="InterPro" id="IPR001226">
    <property type="entry name" value="Flavodoxin_CS"/>
</dbReference>
<sequence length="184" mass="21407">MTFIGKNILETFMKIGLFYGSSTCYTEMAAEKIRDILGEEFVDLHNVQECDITLMEQYDILILGIPTWDFGEIQEDWLNIWETLPTLNLKNKLIAMYGMGDQVDYSEWFLDALGMLYHHLLPSGVKFIGFWPVDGYEFISPKPLSDDGKHFVGLALDDVNQFEETDERLSQWCMQILREIEENL</sequence>
<dbReference type="InterPro" id="IPR029039">
    <property type="entry name" value="Flavoprotein-like_sf"/>
</dbReference>
<keyword evidence="7 8" id="KW-0249">Electron transport</keyword>
<feature type="domain" description="Flavodoxin-like" evidence="9">
    <location>
        <begin position="15"/>
        <end position="177"/>
    </location>
</feature>
<organism evidence="10 11">
    <name type="scientific">Proteus penneri</name>
    <dbReference type="NCBI Taxonomy" id="102862"/>
    <lineage>
        <taxon>Bacteria</taxon>
        <taxon>Pseudomonadati</taxon>
        <taxon>Pseudomonadota</taxon>
        <taxon>Gammaproteobacteria</taxon>
        <taxon>Enterobacterales</taxon>
        <taxon>Morganellaceae</taxon>
        <taxon>Proteus</taxon>
    </lineage>
</organism>
<comment type="cofactor">
    <cofactor evidence="1 8">
        <name>FMN</name>
        <dbReference type="ChEBI" id="CHEBI:58210"/>
    </cofactor>
</comment>
<dbReference type="GO" id="GO:0010181">
    <property type="term" value="F:FMN binding"/>
    <property type="evidence" value="ECO:0007669"/>
    <property type="project" value="UniProtKB-UniRule"/>
</dbReference>
<dbReference type="PROSITE" id="PS00201">
    <property type="entry name" value="FLAVODOXIN"/>
    <property type="match status" value="1"/>
</dbReference>
<keyword evidence="6 8" id="KW-0288">FMN</keyword>
<evidence type="ECO:0000256" key="4">
    <source>
        <dbReference type="ARBA" id="ARBA00022448"/>
    </source>
</evidence>
<keyword evidence="5 8" id="KW-0285">Flavoprotein</keyword>
<name>A0A0G4Q5R0_9GAMM</name>
<evidence type="ECO:0000256" key="2">
    <source>
        <dbReference type="ARBA" id="ARBA00003297"/>
    </source>
</evidence>
<evidence type="ECO:0000256" key="1">
    <source>
        <dbReference type="ARBA" id="ARBA00001917"/>
    </source>
</evidence>
<dbReference type="Proteomes" id="UP000183920">
    <property type="component" value="Unassembled WGS sequence"/>
</dbReference>
<dbReference type="GO" id="GO:0009055">
    <property type="term" value="F:electron transfer activity"/>
    <property type="evidence" value="ECO:0007669"/>
    <property type="project" value="UniProtKB-UniRule"/>
</dbReference>
<evidence type="ECO:0000256" key="6">
    <source>
        <dbReference type="ARBA" id="ARBA00022643"/>
    </source>
</evidence>
<evidence type="ECO:0000256" key="3">
    <source>
        <dbReference type="ARBA" id="ARBA00005267"/>
    </source>
</evidence>
<dbReference type="Pfam" id="PF00258">
    <property type="entry name" value="Flavodoxin_1"/>
    <property type="match status" value="1"/>
</dbReference>
<proteinExistence type="inferred from homology"/>